<feature type="transmembrane region" description="Helical" evidence="1">
    <location>
        <begin position="207"/>
        <end position="229"/>
    </location>
</feature>
<name>A0A6C0L6S5_9ZZZZ</name>
<evidence type="ECO:0000313" key="2">
    <source>
        <dbReference type="EMBL" id="QHU26303.1"/>
    </source>
</evidence>
<evidence type="ECO:0000256" key="1">
    <source>
        <dbReference type="SAM" id="Phobius"/>
    </source>
</evidence>
<proteinExistence type="predicted"/>
<keyword evidence="1" id="KW-1133">Transmembrane helix</keyword>
<protein>
    <submittedName>
        <fullName evidence="2">Uncharacterized protein</fullName>
    </submittedName>
</protein>
<organism evidence="2">
    <name type="scientific">viral metagenome</name>
    <dbReference type="NCBI Taxonomy" id="1070528"/>
    <lineage>
        <taxon>unclassified sequences</taxon>
        <taxon>metagenomes</taxon>
        <taxon>organismal metagenomes</taxon>
    </lineage>
</organism>
<feature type="transmembrane region" description="Helical" evidence="1">
    <location>
        <begin position="167"/>
        <end position="186"/>
    </location>
</feature>
<reference evidence="2" key="1">
    <citation type="journal article" date="2020" name="Nature">
        <title>Giant virus diversity and host interactions through global metagenomics.</title>
        <authorList>
            <person name="Schulz F."/>
            <person name="Roux S."/>
            <person name="Paez-Espino D."/>
            <person name="Jungbluth S."/>
            <person name="Walsh D.A."/>
            <person name="Denef V.J."/>
            <person name="McMahon K.D."/>
            <person name="Konstantinidis K.T."/>
            <person name="Eloe-Fadrosh E.A."/>
            <person name="Kyrpides N.C."/>
            <person name="Woyke T."/>
        </authorList>
    </citation>
    <scope>NUCLEOTIDE SEQUENCE</scope>
    <source>
        <strain evidence="2">GVMAG-M-3300027759-16</strain>
    </source>
</reference>
<sequence length="235" mass="25728">MSTPPVSAAYPITLPQSYNGGADVVIFPNSTQLDNISFRTCSSYVSKFENAPTVDAFLDGFGFNALYDNLQAGNTNLLKNGVTQQTAGSMIPSYISRSMNDVVSFGFVTNCVTEGAEPEEILINVNKAQGELELSKDRYDFIHSPETHVSNFEGTFPIYRPVKQQTLFVLFGAGMFFMLLALLFFLRTQGVQINILMPQSTIGVPGILYKYTGEIVIASLLGIGAGYFYKAYISP</sequence>
<keyword evidence="1" id="KW-0472">Membrane</keyword>
<dbReference type="EMBL" id="MN740438">
    <property type="protein sequence ID" value="QHU26303.1"/>
    <property type="molecule type" value="Genomic_DNA"/>
</dbReference>
<dbReference type="AlphaFoldDB" id="A0A6C0L6S5"/>
<accession>A0A6C0L6S5</accession>
<keyword evidence="1" id="KW-0812">Transmembrane</keyword>